<comment type="caution">
    <text evidence="1">The sequence shown here is derived from an EMBL/GenBank/DDBJ whole genome shotgun (WGS) entry which is preliminary data.</text>
</comment>
<organism evidence="1 2">
    <name type="scientific">Apiotrichum porosum</name>
    <dbReference type="NCBI Taxonomy" id="105984"/>
    <lineage>
        <taxon>Eukaryota</taxon>
        <taxon>Fungi</taxon>
        <taxon>Dikarya</taxon>
        <taxon>Basidiomycota</taxon>
        <taxon>Agaricomycotina</taxon>
        <taxon>Tremellomycetes</taxon>
        <taxon>Trichosporonales</taxon>
        <taxon>Trichosporonaceae</taxon>
        <taxon>Apiotrichum</taxon>
    </lineage>
</organism>
<dbReference type="EMBL" id="RSCE01000011">
    <property type="protein sequence ID" value="RSH78835.1"/>
    <property type="molecule type" value="Genomic_DNA"/>
</dbReference>
<keyword evidence="2" id="KW-1185">Reference proteome</keyword>
<evidence type="ECO:0000313" key="2">
    <source>
        <dbReference type="Proteomes" id="UP000279236"/>
    </source>
</evidence>
<sequence>MAPQWKANLTCRRYFESIEFSILWGRGGCGYSDLWPWTVRGTLDVYPPHPQDSQWGVDWSGSPEDRERYAFICARVAASDWPSFVHDDAFVALNKHAGEMSLPVYQDRLEECFKAHIVAGKDFDVDTGEVLDTGL</sequence>
<name>A0A427XIV7_9TREE</name>
<proteinExistence type="predicted"/>
<evidence type="ECO:0000313" key="1">
    <source>
        <dbReference type="EMBL" id="RSH78835.1"/>
    </source>
</evidence>
<protein>
    <submittedName>
        <fullName evidence="1">Uncharacterized protein</fullName>
    </submittedName>
</protein>
<dbReference type="Proteomes" id="UP000279236">
    <property type="component" value="Unassembled WGS sequence"/>
</dbReference>
<dbReference type="RefSeq" id="XP_028473982.1">
    <property type="nucleotide sequence ID" value="XM_028617519.1"/>
</dbReference>
<dbReference type="AlphaFoldDB" id="A0A427XIV7"/>
<reference evidence="1 2" key="1">
    <citation type="submission" date="2018-11" db="EMBL/GenBank/DDBJ databases">
        <title>Genome sequence of Apiotrichum porosum DSM 27194.</title>
        <authorList>
            <person name="Aliyu H."/>
            <person name="Gorte O."/>
            <person name="Ochsenreither K."/>
        </authorList>
    </citation>
    <scope>NUCLEOTIDE SEQUENCE [LARGE SCALE GENOMIC DNA]</scope>
    <source>
        <strain evidence="1 2">DSM 27194</strain>
    </source>
</reference>
<dbReference type="GeneID" id="39586297"/>
<gene>
    <name evidence="1" type="ORF">EHS24_001754</name>
</gene>
<accession>A0A427XIV7</accession>